<evidence type="ECO:0000313" key="2">
    <source>
        <dbReference type="EMBL" id="TKI60268.1"/>
    </source>
</evidence>
<evidence type="ECO:0000259" key="1">
    <source>
        <dbReference type="Pfam" id="PF26571"/>
    </source>
</evidence>
<gene>
    <name evidence="2" type="ORF">FC770_15760</name>
</gene>
<proteinExistence type="predicted"/>
<accession>A0A4U2YGZ2</accession>
<comment type="caution">
    <text evidence="2">The sequence shown here is derived from an EMBL/GenBank/DDBJ whole genome shotgun (WGS) entry which is preliminary data.</text>
</comment>
<sequence length="324" mass="35458">MARARRAAGVLLTLVLVAAVVAGVWLAVDRGVRPFLTPEECVAEVDGERVTVSVEQAENAALIAAVAESRGLPARAVTIALATAYQESKIINIAHGDRDSLGLFQQRPSMGWGSEEEVMDPVYSINAFYDALVKVHGYRDMEVTVAAQKVQRSAFPDAYADHEADARVLASALRGHSRAAFHCTIDGNPETASADLKPNGLTERADVVREELVSVFGPQSLGGFEPRGVSSGHMKGSAHYSGRAVDIFFRPVNDENKRRGWAMAHYLVAMADRLGIATVIFDDRIWHSGRRSGDGWRDYRVPRTSRGDRQILEHRDHVHVDVHA</sequence>
<dbReference type="Proteomes" id="UP000307808">
    <property type="component" value="Unassembled WGS sequence"/>
</dbReference>
<organism evidence="2 3">
    <name type="scientific">Nocardioides jishulii</name>
    <dbReference type="NCBI Taxonomy" id="2575440"/>
    <lineage>
        <taxon>Bacteria</taxon>
        <taxon>Bacillati</taxon>
        <taxon>Actinomycetota</taxon>
        <taxon>Actinomycetes</taxon>
        <taxon>Propionibacteriales</taxon>
        <taxon>Nocardioidaceae</taxon>
        <taxon>Nocardioides</taxon>
    </lineage>
</organism>
<dbReference type="OrthoDB" id="5171895at2"/>
<feature type="domain" description="ARB-07466-like C-terminal" evidence="1">
    <location>
        <begin position="199"/>
        <end position="300"/>
    </location>
</feature>
<dbReference type="RefSeq" id="WP_137067279.1">
    <property type="nucleotide sequence ID" value="NZ_CP040748.1"/>
</dbReference>
<protein>
    <recommendedName>
        <fullName evidence="1">ARB-07466-like C-terminal domain-containing protein</fullName>
    </recommendedName>
</protein>
<dbReference type="AlphaFoldDB" id="A0A4U2YGZ2"/>
<dbReference type="EMBL" id="SZPY01000005">
    <property type="protein sequence ID" value="TKI60268.1"/>
    <property type="molecule type" value="Genomic_DNA"/>
</dbReference>
<dbReference type="Pfam" id="PF26571">
    <property type="entry name" value="VldE"/>
    <property type="match status" value="1"/>
</dbReference>
<reference evidence="2 3" key="1">
    <citation type="submission" date="2019-04" db="EMBL/GenBank/DDBJ databases">
        <authorList>
            <person name="Dong K."/>
        </authorList>
    </citation>
    <scope>NUCLEOTIDE SEQUENCE [LARGE SCALE GENOMIC DNA]</scope>
    <source>
        <strain evidence="3">dk3543</strain>
    </source>
</reference>
<keyword evidence="3" id="KW-1185">Reference proteome</keyword>
<evidence type="ECO:0000313" key="3">
    <source>
        <dbReference type="Proteomes" id="UP000307808"/>
    </source>
</evidence>
<name>A0A4U2YGZ2_9ACTN</name>
<dbReference type="InterPro" id="IPR058593">
    <property type="entry name" value="ARB_07466-like_C"/>
</dbReference>